<dbReference type="Gene3D" id="1.10.287.110">
    <property type="entry name" value="DnaJ domain"/>
    <property type="match status" value="1"/>
</dbReference>
<gene>
    <name evidence="3" type="ORF">M9Y10_022240</name>
</gene>
<dbReference type="SMART" id="SM00271">
    <property type="entry name" value="DnaJ"/>
    <property type="match status" value="1"/>
</dbReference>
<proteinExistence type="predicted"/>
<reference evidence="3 4" key="1">
    <citation type="submission" date="2024-04" db="EMBL/GenBank/DDBJ databases">
        <title>Tritrichomonas musculus Genome.</title>
        <authorList>
            <person name="Alves-Ferreira E."/>
            <person name="Grigg M."/>
            <person name="Lorenzi H."/>
            <person name="Galac M."/>
        </authorList>
    </citation>
    <scope>NUCLEOTIDE SEQUENCE [LARGE SCALE GENOMIC DNA]</scope>
    <source>
        <strain evidence="3 4">EAF2021</strain>
    </source>
</reference>
<dbReference type="Pfam" id="PF01556">
    <property type="entry name" value="DnaJ_C"/>
    <property type="match status" value="1"/>
</dbReference>
<accession>A0ABR2KSR4</accession>
<dbReference type="SUPFAM" id="SSF46565">
    <property type="entry name" value="Chaperone J-domain"/>
    <property type="match status" value="1"/>
</dbReference>
<dbReference type="PANTHER" id="PTHR24078">
    <property type="entry name" value="DNAJ HOMOLOG SUBFAMILY C MEMBER"/>
    <property type="match status" value="1"/>
</dbReference>
<dbReference type="CDD" id="cd10747">
    <property type="entry name" value="DnaJ_C"/>
    <property type="match status" value="1"/>
</dbReference>
<feature type="domain" description="J" evidence="2">
    <location>
        <begin position="4"/>
        <end position="70"/>
    </location>
</feature>
<dbReference type="Proteomes" id="UP001470230">
    <property type="component" value="Unassembled WGS sequence"/>
</dbReference>
<dbReference type="InterPro" id="IPR051339">
    <property type="entry name" value="DnaJ_subfamily_B"/>
</dbReference>
<dbReference type="PANTHER" id="PTHR24078:SF562">
    <property type="entry name" value="DNAJ DOMAIN CONTAINING PROTEIN"/>
    <property type="match status" value="1"/>
</dbReference>
<organism evidence="3 4">
    <name type="scientific">Tritrichomonas musculus</name>
    <dbReference type="NCBI Taxonomy" id="1915356"/>
    <lineage>
        <taxon>Eukaryota</taxon>
        <taxon>Metamonada</taxon>
        <taxon>Parabasalia</taxon>
        <taxon>Tritrichomonadida</taxon>
        <taxon>Tritrichomonadidae</taxon>
        <taxon>Tritrichomonas</taxon>
    </lineage>
</organism>
<dbReference type="Gene3D" id="2.60.260.20">
    <property type="entry name" value="Urease metallochaperone UreE, N-terminal domain"/>
    <property type="match status" value="2"/>
</dbReference>
<keyword evidence="4" id="KW-1185">Reference proteome</keyword>
<dbReference type="CDD" id="cd06257">
    <property type="entry name" value="DnaJ"/>
    <property type="match status" value="1"/>
</dbReference>
<dbReference type="EMBL" id="JAPFFF010000003">
    <property type="protein sequence ID" value="KAK8893811.1"/>
    <property type="molecule type" value="Genomic_DNA"/>
</dbReference>
<dbReference type="PRINTS" id="PR00625">
    <property type="entry name" value="JDOMAIN"/>
</dbReference>
<comment type="caution">
    <text evidence="3">The sequence shown here is derived from an EMBL/GenBank/DDBJ whole genome shotgun (WGS) entry which is preliminary data.</text>
</comment>
<dbReference type="PROSITE" id="PS00636">
    <property type="entry name" value="DNAJ_1"/>
    <property type="match status" value="1"/>
</dbReference>
<dbReference type="InterPro" id="IPR036869">
    <property type="entry name" value="J_dom_sf"/>
</dbReference>
<protein>
    <submittedName>
        <fullName evidence="3">Molecular chaperone (DnaJ superfamily)</fullName>
    </submittedName>
</protein>
<dbReference type="InterPro" id="IPR018253">
    <property type="entry name" value="DnaJ_domain_CS"/>
</dbReference>
<dbReference type="InterPro" id="IPR002939">
    <property type="entry name" value="DnaJ_C"/>
</dbReference>
<evidence type="ECO:0000313" key="3">
    <source>
        <dbReference type="EMBL" id="KAK8893811.1"/>
    </source>
</evidence>
<evidence type="ECO:0000256" key="1">
    <source>
        <dbReference type="ARBA" id="ARBA00023186"/>
    </source>
</evidence>
<dbReference type="InterPro" id="IPR008971">
    <property type="entry name" value="HSP40/DnaJ_pept-bd"/>
</dbReference>
<dbReference type="Pfam" id="PF00226">
    <property type="entry name" value="DnaJ"/>
    <property type="match status" value="1"/>
</dbReference>
<name>A0ABR2KSR4_9EUKA</name>
<evidence type="ECO:0000313" key="4">
    <source>
        <dbReference type="Proteomes" id="UP001470230"/>
    </source>
</evidence>
<keyword evidence="1" id="KW-0143">Chaperone</keyword>
<dbReference type="InterPro" id="IPR001623">
    <property type="entry name" value="DnaJ_domain"/>
</dbReference>
<dbReference type="PROSITE" id="PS50076">
    <property type="entry name" value="DNAJ_2"/>
    <property type="match status" value="1"/>
</dbReference>
<evidence type="ECO:0000259" key="2">
    <source>
        <dbReference type="PROSITE" id="PS50076"/>
    </source>
</evidence>
<dbReference type="SUPFAM" id="SSF49493">
    <property type="entry name" value="HSP40/DnaJ peptide-binding domain"/>
    <property type="match status" value="2"/>
</dbReference>
<sequence>MGKDYYAILGVPRDADAAALKKAYRKLAMKWHPDKNPNNVEEAQAKFQEISEAYDVLSDPKKREVYDQFGEEGLKAGGGSGAPGGAGGYTFTSGNAEEIFKHFFGGNDPFGDMFGGAGGGSPFDSFFSTGGRRGRSGGMPGGFSFNFGGEPPQPQAPEPLVLNIPCTLQQLYTGTSKKLKVTRTVNGHEEENIINLDIKPGWKDGTKITYPGEGDVEPGRPPQDVVFIIKERQDPVFKREKDDLIIEQSISLRQALCGFKIKQKGIDGKDLELKVEDDVVSPGSERRLVGQGMPKKHGGRGDLIFRFKVVFPTRLTKDQREGVKKSLPA</sequence>